<dbReference type="Proteomes" id="UP001148838">
    <property type="component" value="Unassembled WGS sequence"/>
</dbReference>
<name>A0ABQ8S4X1_PERAM</name>
<sequence>MPQAVGSPECSRGSATIWRSCAIPTDEVEAGDEQLIRDLVLDTCEGTPDTPFRCLGKRPVIMTPKLGRCLGSFRSRFQQSGAFRIAHALDAGQPLRLRWAGHVARMGESRNAYRVLVGRSEGKRPLGRPSRRWEDNIKMDLREVGYDDRDRINLAQDRDRWRAYVRAAMNLRASSTDRGASYVQRLACCVAMSVQAHGHSSFCVVHSGGTEMSEEGMSDRTFKPLNLLLWEESFLFAEKSGVPTCLVCGKSSACGLATLLWQSSLITTPLRDRNHQPWPRYGRPEPTNYGRALPKHTADMPKALIWENSPAGILISRLLLNLQQRR</sequence>
<proteinExistence type="predicted"/>
<evidence type="ECO:0000313" key="2">
    <source>
        <dbReference type="Proteomes" id="UP001148838"/>
    </source>
</evidence>
<accession>A0ABQ8S4X1</accession>
<keyword evidence="2" id="KW-1185">Reference proteome</keyword>
<evidence type="ECO:0000313" key="1">
    <source>
        <dbReference type="EMBL" id="KAJ4429073.1"/>
    </source>
</evidence>
<dbReference type="EMBL" id="JAJSOF020000036">
    <property type="protein sequence ID" value="KAJ4429073.1"/>
    <property type="molecule type" value="Genomic_DNA"/>
</dbReference>
<reference evidence="1 2" key="1">
    <citation type="journal article" date="2022" name="Allergy">
        <title>Genome assembly and annotation of Periplaneta americana reveal a comprehensive cockroach allergen profile.</title>
        <authorList>
            <person name="Wang L."/>
            <person name="Xiong Q."/>
            <person name="Saelim N."/>
            <person name="Wang L."/>
            <person name="Nong W."/>
            <person name="Wan A.T."/>
            <person name="Shi M."/>
            <person name="Liu X."/>
            <person name="Cao Q."/>
            <person name="Hui J.H.L."/>
            <person name="Sookrung N."/>
            <person name="Leung T.F."/>
            <person name="Tungtrongchitr A."/>
            <person name="Tsui S.K.W."/>
        </authorList>
    </citation>
    <scope>NUCLEOTIDE SEQUENCE [LARGE SCALE GENOMIC DNA]</scope>
    <source>
        <strain evidence="1">PWHHKU_190912</strain>
    </source>
</reference>
<comment type="caution">
    <text evidence="1">The sequence shown here is derived from an EMBL/GenBank/DDBJ whole genome shotgun (WGS) entry which is preliminary data.</text>
</comment>
<organism evidence="1 2">
    <name type="scientific">Periplaneta americana</name>
    <name type="common">American cockroach</name>
    <name type="synonym">Blatta americana</name>
    <dbReference type="NCBI Taxonomy" id="6978"/>
    <lineage>
        <taxon>Eukaryota</taxon>
        <taxon>Metazoa</taxon>
        <taxon>Ecdysozoa</taxon>
        <taxon>Arthropoda</taxon>
        <taxon>Hexapoda</taxon>
        <taxon>Insecta</taxon>
        <taxon>Pterygota</taxon>
        <taxon>Neoptera</taxon>
        <taxon>Polyneoptera</taxon>
        <taxon>Dictyoptera</taxon>
        <taxon>Blattodea</taxon>
        <taxon>Blattoidea</taxon>
        <taxon>Blattidae</taxon>
        <taxon>Blattinae</taxon>
        <taxon>Periplaneta</taxon>
    </lineage>
</organism>
<protein>
    <submittedName>
        <fullName evidence="1">Uncharacterized protein</fullName>
    </submittedName>
</protein>
<gene>
    <name evidence="1" type="ORF">ANN_26074</name>
</gene>